<accession>A0ABQ7R8W5</accession>
<keyword evidence="3" id="KW-1185">Reference proteome</keyword>
<dbReference type="EMBL" id="JAHLUN010000032">
    <property type="protein sequence ID" value="KAG7761596.1"/>
    <property type="molecule type" value="Genomic_DNA"/>
</dbReference>
<name>A0ABQ7R8W5_9ASCO</name>
<feature type="compositionally biased region" description="Basic and acidic residues" evidence="1">
    <location>
        <begin position="121"/>
        <end position="156"/>
    </location>
</feature>
<feature type="compositionally biased region" description="Basic and acidic residues" evidence="1">
    <location>
        <begin position="93"/>
        <end position="106"/>
    </location>
</feature>
<dbReference type="Proteomes" id="UP000697297">
    <property type="component" value="Unassembled WGS sequence"/>
</dbReference>
<proteinExistence type="predicted"/>
<feature type="region of interest" description="Disordered" evidence="1">
    <location>
        <begin position="257"/>
        <end position="279"/>
    </location>
</feature>
<organism evidence="2 3">
    <name type="scientific">Ogataea haglerorum</name>
    <dbReference type="NCBI Taxonomy" id="1937702"/>
    <lineage>
        <taxon>Eukaryota</taxon>
        <taxon>Fungi</taxon>
        <taxon>Dikarya</taxon>
        <taxon>Ascomycota</taxon>
        <taxon>Saccharomycotina</taxon>
        <taxon>Pichiomycetes</taxon>
        <taxon>Pichiales</taxon>
        <taxon>Pichiaceae</taxon>
        <taxon>Ogataea</taxon>
    </lineage>
</organism>
<feature type="non-terminal residue" evidence="2">
    <location>
        <position position="1"/>
    </location>
</feature>
<feature type="region of interest" description="Disordered" evidence="1">
    <location>
        <begin position="182"/>
        <end position="203"/>
    </location>
</feature>
<evidence type="ECO:0000256" key="1">
    <source>
        <dbReference type="SAM" id="MobiDB-lite"/>
    </source>
</evidence>
<reference evidence="2 3" key="1">
    <citation type="journal article" date="2021" name="G3 (Bethesda)">
        <title>Genomic diversity, chromosomal rearrangements, and interspecies hybridization in the ogataea polymorpha species complex.</title>
        <authorList>
            <person name="Hanson S.J."/>
            <person name="Cinneide E.O."/>
            <person name="Salzberg L.I."/>
            <person name="Wolfe K.H."/>
            <person name="McGowan J."/>
            <person name="Fitzpatrick D.A."/>
            <person name="Matlin K."/>
        </authorList>
    </citation>
    <scope>NUCLEOTIDE SEQUENCE [LARGE SCALE GENOMIC DNA]</scope>
    <source>
        <strain evidence="2">81-436-3</strain>
    </source>
</reference>
<sequence length="531" mass="57111">GEVGELDVRDGRRRAAALEPVSALVVEVVDREQRKQAEQREHVAHDDGDLRRVVARGLPAEERLRADEVAHAVADQQDGLRGDLLGVAQRVGAEQRQEADHADRRQRVQVQPGELRAGVGGEREHARAGDDDDGDERRDGDAVREPPDKQRERDEADGLDGAAGHAHQQALLVAVLQRVRQQDRHERAEPAVGDVGRERVQEPEPRARVRERLAELVPLPLGAAVALPAVLDALEHEHALARAQEPRVRRVVRDVHEQQRAQHDGDGAGHDEQHLPGRDRVRGGVHVAAVRDGAAQDRAEPVVRVVHHRAQKGLLLAVPLGGQQHEAGGHGGLEGAEQHAAHEEARVVGARGVARQHHAPQNDARGGRLDQREPLQTARQREHGREKREVERGRGPRVLLAGHVQVGAQAHDGGEGRGALVHVLDAVDEGDEREDHEVGLAAQRGVLGVGGVVDGRQAAGVLQRDVGVVLVDDDVLAEGALGGHSLRLLAGGKFIGAGGKGLPARAAIRGSIWSNPDAAIAVAKWKAKKRS</sequence>
<evidence type="ECO:0000313" key="3">
    <source>
        <dbReference type="Proteomes" id="UP000697297"/>
    </source>
</evidence>
<protein>
    <submittedName>
        <fullName evidence="2">Uncharacterized protein</fullName>
    </submittedName>
</protein>
<feature type="compositionally biased region" description="Basic and acidic residues" evidence="1">
    <location>
        <begin position="365"/>
        <end position="394"/>
    </location>
</feature>
<feature type="compositionally biased region" description="Basic and acidic residues" evidence="1">
    <location>
        <begin position="336"/>
        <end position="346"/>
    </location>
</feature>
<comment type="caution">
    <text evidence="2">The sequence shown here is derived from an EMBL/GenBank/DDBJ whole genome shotgun (WGS) entry which is preliminary data.</text>
</comment>
<gene>
    <name evidence="2" type="ORF">KL946_005395</name>
</gene>
<feature type="region of interest" description="Disordered" evidence="1">
    <location>
        <begin position="92"/>
        <end position="165"/>
    </location>
</feature>
<evidence type="ECO:0000313" key="2">
    <source>
        <dbReference type="EMBL" id="KAG7761596.1"/>
    </source>
</evidence>
<feature type="region of interest" description="Disordered" evidence="1">
    <location>
        <begin position="322"/>
        <end position="396"/>
    </location>
</feature>